<dbReference type="InterPro" id="IPR052654">
    <property type="entry name" value="CS_Sulfotransferase"/>
</dbReference>
<dbReference type="SUPFAM" id="SSF52540">
    <property type="entry name" value="P-loop containing nucleoside triphosphate hydrolases"/>
    <property type="match status" value="1"/>
</dbReference>
<dbReference type="GO" id="GO:0050659">
    <property type="term" value="F:N-acetylgalactosamine 4-sulfate 6-O-sulfotransferase activity"/>
    <property type="evidence" value="ECO:0007669"/>
    <property type="project" value="TreeGrafter"/>
</dbReference>
<dbReference type="EMBL" id="JAIZAY010000010">
    <property type="protein sequence ID" value="KAJ8035215.1"/>
    <property type="molecule type" value="Genomic_DNA"/>
</dbReference>
<reference evidence="3" key="1">
    <citation type="submission" date="2021-10" db="EMBL/GenBank/DDBJ databases">
        <title>Tropical sea cucumber genome reveals ecological adaptation and Cuvierian tubules defense mechanism.</title>
        <authorList>
            <person name="Chen T."/>
        </authorList>
    </citation>
    <scope>NUCLEOTIDE SEQUENCE</scope>
    <source>
        <strain evidence="3">Nanhai2018</strain>
        <tissue evidence="3">Muscle</tissue>
    </source>
</reference>
<accession>A0A9Q1BYM3</accession>
<dbReference type="InterPro" id="IPR027417">
    <property type="entry name" value="P-loop_NTPase"/>
</dbReference>
<gene>
    <name evidence="3" type="ORF">HOLleu_22369</name>
</gene>
<evidence type="ECO:0000259" key="2">
    <source>
        <dbReference type="Pfam" id="PF00685"/>
    </source>
</evidence>
<dbReference type="AlphaFoldDB" id="A0A9Q1BYM3"/>
<evidence type="ECO:0000313" key="4">
    <source>
        <dbReference type="Proteomes" id="UP001152320"/>
    </source>
</evidence>
<keyword evidence="1" id="KW-1133">Transmembrane helix</keyword>
<keyword evidence="1" id="KW-0472">Membrane</keyword>
<dbReference type="Proteomes" id="UP001152320">
    <property type="component" value="Chromosome 10"/>
</dbReference>
<dbReference type="PANTHER" id="PTHR15723">
    <property type="entry name" value="CARBOHYDRATE SULFOTRANSFERASE 15"/>
    <property type="match status" value="1"/>
</dbReference>
<evidence type="ECO:0000313" key="3">
    <source>
        <dbReference type="EMBL" id="KAJ8035215.1"/>
    </source>
</evidence>
<dbReference type="Gene3D" id="3.40.50.300">
    <property type="entry name" value="P-loop containing nucleotide triphosphate hydrolases"/>
    <property type="match status" value="1"/>
</dbReference>
<sequence>MLQNHIRSAFSTVLVICTFLIIFILIKQKSFLKEEREYAHFQLKRKNICVDGSYYSNPPSHRVLSHTRDKVERNKMKMSTLQAGAIDRFSSDTERLIPSSQRFLQLETRPSQLTNNSSPRFLNNSANSASENVSIPVMVPDDLRRLRPRILNDFPSKFLPSYKNPCYIKSTDKKLHCLPYFFLLGTPKSGTTDIWSKIQAHPEIVAAAKEPHWWTRQSYPSAPLEAYEKMYMTYPIVKHTRTDSKKKQLVITGDGSACTFWDNQNWKHIYPEYDKIGPPYIMADVIRTVLPNAKLLVSFRDPTHRLYSDYIFFKATGTTSPEDFHKKVVREINQFSSCLTKRSLEACAYSCKGQTVRLNIGLYSLYLRDWLKRYPRDQLMALKLEEWHARCTQLLPEIFQFLEVCKNSESCLHFHLTYLATL</sequence>
<dbReference type="GO" id="GO:0019319">
    <property type="term" value="P:hexose biosynthetic process"/>
    <property type="evidence" value="ECO:0007669"/>
    <property type="project" value="TreeGrafter"/>
</dbReference>
<dbReference type="Pfam" id="PF00685">
    <property type="entry name" value="Sulfotransfer_1"/>
    <property type="match status" value="1"/>
</dbReference>
<feature type="domain" description="Sulfotransferase" evidence="2">
    <location>
        <begin position="181"/>
        <end position="405"/>
    </location>
</feature>
<keyword evidence="1" id="KW-0812">Transmembrane</keyword>
<dbReference type="InterPro" id="IPR000863">
    <property type="entry name" value="Sulfotransferase_dom"/>
</dbReference>
<dbReference type="PANTHER" id="PTHR15723:SF0">
    <property type="entry name" value="CARBOHYDRATE SULFOTRANSFERASE 15"/>
    <property type="match status" value="1"/>
</dbReference>
<organism evidence="3 4">
    <name type="scientific">Holothuria leucospilota</name>
    <name type="common">Black long sea cucumber</name>
    <name type="synonym">Mertensiothuria leucospilota</name>
    <dbReference type="NCBI Taxonomy" id="206669"/>
    <lineage>
        <taxon>Eukaryota</taxon>
        <taxon>Metazoa</taxon>
        <taxon>Echinodermata</taxon>
        <taxon>Eleutherozoa</taxon>
        <taxon>Echinozoa</taxon>
        <taxon>Holothuroidea</taxon>
        <taxon>Aspidochirotacea</taxon>
        <taxon>Aspidochirotida</taxon>
        <taxon>Holothuriidae</taxon>
        <taxon>Holothuria</taxon>
    </lineage>
</organism>
<feature type="transmembrane region" description="Helical" evidence="1">
    <location>
        <begin position="6"/>
        <end position="26"/>
    </location>
</feature>
<protein>
    <submittedName>
        <fullName evidence="3">Carbohydrate sulfotransferase 15</fullName>
    </submittedName>
</protein>
<evidence type="ECO:0000256" key="1">
    <source>
        <dbReference type="SAM" id="Phobius"/>
    </source>
</evidence>
<comment type="caution">
    <text evidence="3">The sequence shown here is derived from an EMBL/GenBank/DDBJ whole genome shotgun (WGS) entry which is preliminary data.</text>
</comment>
<dbReference type="OrthoDB" id="526228at2759"/>
<name>A0A9Q1BYM3_HOLLE</name>
<proteinExistence type="predicted"/>
<keyword evidence="4" id="KW-1185">Reference proteome</keyword>